<dbReference type="InterPro" id="IPR038352">
    <property type="entry name" value="Imelysin_sf"/>
</dbReference>
<dbReference type="InterPro" id="IPR034981">
    <property type="entry name" value="Imelysin-like_EfeO/Algp7"/>
</dbReference>
<keyword evidence="8" id="KW-1185">Reference proteome</keyword>
<feature type="domain" description="EfeO-type cupredoxin-like" evidence="6">
    <location>
        <begin position="33"/>
        <end position="119"/>
    </location>
</feature>
<comment type="similarity">
    <text evidence="2">Belongs to the EfeM/EfeO family.</text>
</comment>
<evidence type="ECO:0000313" key="7">
    <source>
        <dbReference type="EMBL" id="MBA8828176.1"/>
    </source>
</evidence>
<protein>
    <submittedName>
        <fullName evidence="7">Iron uptake system component EfeO</fullName>
    </submittedName>
</protein>
<dbReference type="InterPro" id="IPR053377">
    <property type="entry name" value="Iron_uptake_EfeM/EfeO"/>
</dbReference>
<dbReference type="Pfam" id="PF13473">
    <property type="entry name" value="Cupredoxin_1"/>
    <property type="match status" value="1"/>
</dbReference>
<dbReference type="PANTHER" id="PTHR39192:SF1">
    <property type="entry name" value="IRON UPTAKE SYSTEM COMPONENT EFEO"/>
    <property type="match status" value="1"/>
</dbReference>
<dbReference type="GO" id="GO:0042597">
    <property type="term" value="C:periplasmic space"/>
    <property type="evidence" value="ECO:0007669"/>
    <property type="project" value="UniProtKB-SubCell"/>
</dbReference>
<dbReference type="InterPro" id="IPR050894">
    <property type="entry name" value="EfeM/EfeO_iron_uptake"/>
</dbReference>
<dbReference type="EMBL" id="JACGWU010000001">
    <property type="protein sequence ID" value="MBA8828176.1"/>
    <property type="molecule type" value="Genomic_DNA"/>
</dbReference>
<comment type="subcellular location">
    <subcellularLocation>
        <location evidence="1">Periplasm</location>
    </subcellularLocation>
</comment>
<evidence type="ECO:0000313" key="8">
    <source>
        <dbReference type="Proteomes" id="UP000524237"/>
    </source>
</evidence>
<dbReference type="InterPro" id="IPR028096">
    <property type="entry name" value="EfeO_Cupredoxin"/>
</dbReference>
<dbReference type="Gene3D" id="1.20.1420.20">
    <property type="entry name" value="M75 peptidase, HXXE motif"/>
    <property type="match status" value="1"/>
</dbReference>
<dbReference type="AlphaFoldDB" id="A0A7W3JS44"/>
<organism evidence="7 8">
    <name type="scientific">Alpinimonas psychrophila</name>
    <dbReference type="NCBI Taxonomy" id="748908"/>
    <lineage>
        <taxon>Bacteria</taxon>
        <taxon>Bacillati</taxon>
        <taxon>Actinomycetota</taxon>
        <taxon>Actinomycetes</taxon>
        <taxon>Micrococcales</taxon>
        <taxon>Microbacteriaceae</taxon>
        <taxon>Alpinimonas</taxon>
    </lineage>
</organism>
<evidence type="ECO:0000256" key="2">
    <source>
        <dbReference type="ARBA" id="ARBA00005989"/>
    </source>
</evidence>
<accession>A0A7W3JS44</accession>
<keyword evidence="3 4" id="KW-0732">Signal</keyword>
<feature type="chain" id="PRO_5031044419" evidence="4">
    <location>
        <begin position="21"/>
        <end position="396"/>
    </location>
</feature>
<feature type="domain" description="Imelysin-like" evidence="5">
    <location>
        <begin position="152"/>
        <end position="388"/>
    </location>
</feature>
<dbReference type="PANTHER" id="PTHR39192">
    <property type="entry name" value="IRON UPTAKE SYSTEM COMPONENT EFEO"/>
    <property type="match status" value="1"/>
</dbReference>
<evidence type="ECO:0000259" key="6">
    <source>
        <dbReference type="Pfam" id="PF13473"/>
    </source>
</evidence>
<dbReference type="InterPro" id="IPR018976">
    <property type="entry name" value="Imelysin-like"/>
</dbReference>
<proteinExistence type="inferred from homology"/>
<gene>
    <name evidence="7" type="ORF">FB555_000247</name>
</gene>
<evidence type="ECO:0000256" key="1">
    <source>
        <dbReference type="ARBA" id="ARBA00004418"/>
    </source>
</evidence>
<evidence type="ECO:0000256" key="3">
    <source>
        <dbReference type="ARBA" id="ARBA00022729"/>
    </source>
</evidence>
<dbReference type="NCBIfam" id="NF041757">
    <property type="entry name" value="EfeO"/>
    <property type="match status" value="1"/>
</dbReference>
<dbReference type="Proteomes" id="UP000524237">
    <property type="component" value="Unassembled WGS sequence"/>
</dbReference>
<dbReference type="CDD" id="cd14656">
    <property type="entry name" value="Imelysin-like_EfeO"/>
    <property type="match status" value="1"/>
</dbReference>
<dbReference type="Pfam" id="PF09375">
    <property type="entry name" value="Peptidase_M75"/>
    <property type="match status" value="1"/>
</dbReference>
<evidence type="ECO:0000256" key="4">
    <source>
        <dbReference type="SAM" id="SignalP"/>
    </source>
</evidence>
<dbReference type="RefSeq" id="WP_182483629.1">
    <property type="nucleotide sequence ID" value="NZ_JACGWU010000001.1"/>
</dbReference>
<sequence length="396" mass="41969">MNFASLAKTLIVSTAATALALSLAGCVPNLRGTQTDAGNGPISVDSSADACSLSITSAPSGNIQFVITNSGSQVTEFYILANDGLRIVGEVENVGPGTTRDLVIQASPGTYYTVCKPGMVGTGIGNAAFTVTDSGTEIVRSADTQALIDTAATNYASYVRNEIDLLVAGTDAFAAAYVSGDFDGARTLYPSTRMHWERVETVAESFGDLDPKLDLREADLEEGQEWTGWHAIEKDLWPQNAESGFIAYNQTKRDHLAGLLVADTATLKTNVHTLTFTLPQLTNGAIGLLDEVATGKVTGEEEAWSHTDLWDFQANVDGALVLFGGVREVLLQKDPALAAQLDTEFSTLQGLLDGQRTESGFRLYTELGVAEVKALADQVNALGEPLNKLTAALVLK</sequence>
<feature type="signal peptide" evidence="4">
    <location>
        <begin position="1"/>
        <end position="20"/>
    </location>
</feature>
<reference evidence="7 8" key="1">
    <citation type="submission" date="2020-07" db="EMBL/GenBank/DDBJ databases">
        <title>Sequencing the genomes of 1000 actinobacteria strains.</title>
        <authorList>
            <person name="Klenk H.-P."/>
        </authorList>
    </citation>
    <scope>NUCLEOTIDE SEQUENCE [LARGE SCALE GENOMIC DNA]</scope>
    <source>
        <strain evidence="7 8">DSM 23737</strain>
    </source>
</reference>
<evidence type="ECO:0000259" key="5">
    <source>
        <dbReference type="Pfam" id="PF09375"/>
    </source>
</evidence>
<comment type="caution">
    <text evidence="7">The sequence shown here is derived from an EMBL/GenBank/DDBJ whole genome shotgun (WGS) entry which is preliminary data.</text>
</comment>
<name>A0A7W3JS44_9MICO</name>